<evidence type="ECO:0000256" key="1">
    <source>
        <dbReference type="SAM" id="MobiDB-lite"/>
    </source>
</evidence>
<reference evidence="4" key="1">
    <citation type="journal article" date="2019" name="Int. J. Syst. Evol. Microbiol.">
        <title>The Global Catalogue of Microorganisms (GCM) 10K type strain sequencing project: providing services to taxonomists for standard genome sequencing and annotation.</title>
        <authorList>
            <consortium name="The Broad Institute Genomics Platform"/>
            <consortium name="The Broad Institute Genome Sequencing Center for Infectious Disease"/>
            <person name="Wu L."/>
            <person name="Ma J."/>
        </authorList>
    </citation>
    <scope>NUCLEOTIDE SEQUENCE [LARGE SCALE GENOMIC DNA]</scope>
    <source>
        <strain evidence="4">JCM 17986</strain>
    </source>
</reference>
<dbReference type="Proteomes" id="UP001500466">
    <property type="component" value="Unassembled WGS sequence"/>
</dbReference>
<name>A0ABP9GSC5_9ACTN</name>
<dbReference type="PROSITE" id="PS51318">
    <property type="entry name" value="TAT"/>
    <property type="match status" value="1"/>
</dbReference>
<evidence type="ECO:0000313" key="4">
    <source>
        <dbReference type="Proteomes" id="UP001500466"/>
    </source>
</evidence>
<gene>
    <name evidence="3" type="ORF">GCM10023205_11580</name>
</gene>
<protein>
    <recommendedName>
        <fullName evidence="2">N,N-dimethylformamidase beta subunit-like C-terminal domain-containing protein</fullName>
    </recommendedName>
</protein>
<organism evidence="3 4">
    <name type="scientific">Yinghuangia aomiensis</name>
    <dbReference type="NCBI Taxonomy" id="676205"/>
    <lineage>
        <taxon>Bacteria</taxon>
        <taxon>Bacillati</taxon>
        <taxon>Actinomycetota</taxon>
        <taxon>Actinomycetes</taxon>
        <taxon>Kitasatosporales</taxon>
        <taxon>Streptomycetaceae</taxon>
        <taxon>Yinghuangia</taxon>
    </lineage>
</organism>
<feature type="region of interest" description="Disordered" evidence="1">
    <location>
        <begin position="33"/>
        <end position="93"/>
    </location>
</feature>
<keyword evidence="4" id="KW-1185">Reference proteome</keyword>
<feature type="domain" description="N,N-dimethylformamidase beta subunit-like C-terminal" evidence="2">
    <location>
        <begin position="124"/>
        <end position="500"/>
    </location>
</feature>
<dbReference type="InterPro" id="IPR046540">
    <property type="entry name" value="DMFA2_C"/>
</dbReference>
<evidence type="ECO:0000313" key="3">
    <source>
        <dbReference type="EMBL" id="GAA4952120.1"/>
    </source>
</evidence>
<accession>A0ABP9GSC5</accession>
<comment type="caution">
    <text evidence="3">The sequence shown here is derived from an EMBL/GenBank/DDBJ whole genome shotgun (WGS) entry which is preliminary data.</text>
</comment>
<dbReference type="InterPro" id="IPR006311">
    <property type="entry name" value="TAT_signal"/>
</dbReference>
<feature type="compositionally biased region" description="Pro residues" evidence="1">
    <location>
        <begin position="41"/>
        <end position="62"/>
    </location>
</feature>
<dbReference type="EMBL" id="BAABHS010000003">
    <property type="protein sequence ID" value="GAA4952120.1"/>
    <property type="molecule type" value="Genomic_DNA"/>
</dbReference>
<proteinExistence type="predicted"/>
<evidence type="ECO:0000259" key="2">
    <source>
        <dbReference type="Pfam" id="PF20254"/>
    </source>
</evidence>
<dbReference type="RefSeq" id="WP_345674173.1">
    <property type="nucleotide sequence ID" value="NZ_BAABHS010000003.1"/>
</dbReference>
<sequence>MPLVNRRQALGALGAAGAGAAGLVWWGAASDHGGTAASVPPDAPPPPTPPGRAAPAPGVPPADPHRIAAENAKTGSTAWKPGRGGARAANDIGHPIKGYTSATSVAAGERLDFHVSVAPAGQYTVAVYRLGDYGGAGGRHLVTSPRLNGAPGAPAALDVPSGMLSCDWPVGWSLDIPKDWTSGAYLAVFDDEHDHRNYTVFVVRDDHRSADFLVVLPFSTYQAYNQYPLDGRTGKSLYYGYGPAGTPTYPSRARKVSFDRPYMNDGMPTRFDLDQNAVSWMERSGYDVAYASTIDIETGRVNPSWYRAMVFCGHDEYWSDPMRGLVERAQQARVGQAYLTANNMYWHVRFENNARGVANRVMNCWREDPDPGAPTLSAPTDMWRRIRRPEQEFLGIQYNGIVAAPTPLVVAQSAHWMWQGTGVRDGDAIPGVVGGEADGVESGIPVPAGVRQALLSQSPYTLRSGEHQVQSTSLYERPDGTLLFCAGTFNWALALNHPKYKDPRIQRATHNLFERLRGV</sequence>
<dbReference type="Pfam" id="PF20254">
    <property type="entry name" value="DMFA2_C"/>
    <property type="match status" value="1"/>
</dbReference>